<feature type="region of interest" description="Disordered" evidence="1">
    <location>
        <begin position="481"/>
        <end position="500"/>
    </location>
</feature>
<accession>A0A6A6QYV5</accession>
<organism evidence="4 5">
    <name type="scientific">Lophium mytilinum</name>
    <dbReference type="NCBI Taxonomy" id="390894"/>
    <lineage>
        <taxon>Eukaryota</taxon>
        <taxon>Fungi</taxon>
        <taxon>Dikarya</taxon>
        <taxon>Ascomycota</taxon>
        <taxon>Pezizomycotina</taxon>
        <taxon>Dothideomycetes</taxon>
        <taxon>Pleosporomycetidae</taxon>
        <taxon>Mytilinidiales</taxon>
        <taxon>Mytilinidiaceae</taxon>
        <taxon>Lophium</taxon>
    </lineage>
</organism>
<proteinExistence type="predicted"/>
<dbReference type="EMBL" id="MU004187">
    <property type="protein sequence ID" value="KAF2496950.1"/>
    <property type="molecule type" value="Genomic_DNA"/>
</dbReference>
<keyword evidence="2" id="KW-0732">Signal</keyword>
<feature type="compositionally biased region" description="Basic residues" evidence="1">
    <location>
        <begin position="482"/>
        <end position="500"/>
    </location>
</feature>
<evidence type="ECO:0000313" key="5">
    <source>
        <dbReference type="Proteomes" id="UP000799750"/>
    </source>
</evidence>
<feature type="chain" id="PRO_5025381249" description="DUF1996 domain-containing protein" evidence="2">
    <location>
        <begin position="17"/>
        <end position="500"/>
    </location>
</feature>
<dbReference type="AlphaFoldDB" id="A0A6A6QYV5"/>
<sequence length="500" mass="52742">MAAAALLLASLSGVDAFWRMDCHSPLGIARIDPLVNYGEIAAHSHIIFGGDNFSPTAGYDDLIASESTSCRAKEDKSAYWTPSFHFKHSDGTIEVVGNQGGMLAYYFLRDGGTGKEIKAFPAGFKMIAGDTNKRNYTGPVPTPPQSTWGPDLLTQASLAERALGFNCLDYANPIPEGSLTRHFLPDKSFLDANCKDGIRLELAFPACWNEAAGVAPKGYKSHVAYPDLVQDGVCPDGFSTRLPGLFYETIWRTQDFVGKDGEFVISNGDPTGYGYHGDFISGWEVETLQSAVDTCTNLNGELESCPVFTLQTQPEMAAVKLTMPGDLKNENCAGPESALPGNVAIQSGPQPATENHAGAAAPTYAASSYAAPSYAVSSKPVVSTPAVSAKLPAYSKPSYAGSFSIQDIHAAGVASTSSIATSEASSTSAAVYVAVTPAPSAPVESDGGSIIGTTTYTSDGAVWEVAIKEIDITVTAEPTGAARRRRHLAQHRHVGDRHGL</sequence>
<keyword evidence="5" id="KW-1185">Reference proteome</keyword>
<evidence type="ECO:0000256" key="2">
    <source>
        <dbReference type="SAM" id="SignalP"/>
    </source>
</evidence>
<reference evidence="4" key="1">
    <citation type="journal article" date="2020" name="Stud. Mycol.">
        <title>101 Dothideomycetes genomes: a test case for predicting lifestyles and emergence of pathogens.</title>
        <authorList>
            <person name="Haridas S."/>
            <person name="Albert R."/>
            <person name="Binder M."/>
            <person name="Bloem J."/>
            <person name="Labutti K."/>
            <person name="Salamov A."/>
            <person name="Andreopoulos B."/>
            <person name="Baker S."/>
            <person name="Barry K."/>
            <person name="Bills G."/>
            <person name="Bluhm B."/>
            <person name="Cannon C."/>
            <person name="Castanera R."/>
            <person name="Culley D."/>
            <person name="Daum C."/>
            <person name="Ezra D."/>
            <person name="Gonzalez J."/>
            <person name="Henrissat B."/>
            <person name="Kuo A."/>
            <person name="Liang C."/>
            <person name="Lipzen A."/>
            <person name="Lutzoni F."/>
            <person name="Magnuson J."/>
            <person name="Mondo S."/>
            <person name="Nolan M."/>
            <person name="Ohm R."/>
            <person name="Pangilinan J."/>
            <person name="Park H.-J."/>
            <person name="Ramirez L."/>
            <person name="Alfaro M."/>
            <person name="Sun H."/>
            <person name="Tritt A."/>
            <person name="Yoshinaga Y."/>
            <person name="Zwiers L.-H."/>
            <person name="Turgeon B."/>
            <person name="Goodwin S."/>
            <person name="Spatafora J."/>
            <person name="Crous P."/>
            <person name="Grigoriev I."/>
        </authorList>
    </citation>
    <scope>NUCLEOTIDE SEQUENCE</scope>
    <source>
        <strain evidence="4">CBS 269.34</strain>
    </source>
</reference>
<gene>
    <name evidence="4" type="ORF">BU16DRAFT_458858</name>
</gene>
<evidence type="ECO:0000256" key="1">
    <source>
        <dbReference type="SAM" id="MobiDB-lite"/>
    </source>
</evidence>
<protein>
    <recommendedName>
        <fullName evidence="3">DUF1996 domain-containing protein</fullName>
    </recommendedName>
</protein>
<dbReference type="PANTHER" id="PTHR43662:SF7">
    <property type="entry name" value="DUF1996 DOMAIN-CONTAINING PROTEIN"/>
    <property type="match status" value="1"/>
</dbReference>
<dbReference type="Proteomes" id="UP000799750">
    <property type="component" value="Unassembled WGS sequence"/>
</dbReference>
<evidence type="ECO:0000259" key="3">
    <source>
        <dbReference type="Pfam" id="PF09362"/>
    </source>
</evidence>
<feature type="signal peptide" evidence="2">
    <location>
        <begin position="1"/>
        <end position="16"/>
    </location>
</feature>
<feature type="domain" description="DUF1996" evidence="3">
    <location>
        <begin position="32"/>
        <end position="283"/>
    </location>
</feature>
<dbReference type="PANTHER" id="PTHR43662">
    <property type="match status" value="1"/>
</dbReference>
<dbReference type="OrthoDB" id="74764at2759"/>
<dbReference type="Pfam" id="PF09362">
    <property type="entry name" value="DUF1996"/>
    <property type="match status" value="1"/>
</dbReference>
<dbReference type="InterPro" id="IPR018535">
    <property type="entry name" value="DUF1996"/>
</dbReference>
<evidence type="ECO:0000313" key="4">
    <source>
        <dbReference type="EMBL" id="KAF2496950.1"/>
    </source>
</evidence>
<name>A0A6A6QYV5_9PEZI</name>